<dbReference type="InterPro" id="IPR052539">
    <property type="entry name" value="MGD_biosynthesis_adapter"/>
</dbReference>
<proteinExistence type="predicted"/>
<reference evidence="3" key="1">
    <citation type="journal article" date="2019" name="Int. J. Syst. Evol. Microbiol.">
        <title>The Global Catalogue of Microorganisms (GCM) 10K type strain sequencing project: providing services to taxonomists for standard genome sequencing and annotation.</title>
        <authorList>
            <consortium name="The Broad Institute Genomics Platform"/>
            <consortium name="The Broad Institute Genome Sequencing Center for Infectious Disease"/>
            <person name="Wu L."/>
            <person name="Ma J."/>
        </authorList>
    </citation>
    <scope>NUCLEOTIDE SEQUENCE [LARGE SCALE GENOMIC DNA]</scope>
    <source>
        <strain evidence="3">CGMCC 4.7192</strain>
    </source>
</reference>
<gene>
    <name evidence="2" type="primary">mobB</name>
    <name evidence="2" type="ORF">ACFSKO_01460</name>
</gene>
<organism evidence="2 3">
    <name type="scientific">Kiloniella antarctica</name>
    <dbReference type="NCBI Taxonomy" id="1550907"/>
    <lineage>
        <taxon>Bacteria</taxon>
        <taxon>Pseudomonadati</taxon>
        <taxon>Pseudomonadota</taxon>
        <taxon>Alphaproteobacteria</taxon>
        <taxon>Rhodospirillales</taxon>
        <taxon>Kiloniellaceae</taxon>
        <taxon>Kiloniella</taxon>
    </lineage>
</organism>
<dbReference type="SUPFAM" id="SSF52540">
    <property type="entry name" value="P-loop containing nucleoside triphosphate hydrolases"/>
    <property type="match status" value="1"/>
</dbReference>
<evidence type="ECO:0000313" key="2">
    <source>
        <dbReference type="EMBL" id="MFD2204255.1"/>
    </source>
</evidence>
<feature type="domain" description="Molybdopterin-guanine dinucleotide biosynthesis protein B (MobB)" evidence="1">
    <location>
        <begin position="3"/>
        <end position="135"/>
    </location>
</feature>
<sequence>MKVFGFAGWSGSGKTTLLKQLIPILVDRDLKVSTLKHAHHKFDVDKPGKDSYEHREAGASEVMIASGNRWALMHELRDEKEPSLKELIPHMTPVDILLIEGFKKEGHQKLEIYRSSLGKRMLHKDDPNIIAIATDVTTDETLATSSLPILDLNDIETIADFICKICGFDDSIRKAAD</sequence>
<protein>
    <submittedName>
        <fullName evidence="2">Molybdopterin-guanine dinucleotide biosynthesis protein B</fullName>
    </submittedName>
</protein>
<evidence type="ECO:0000259" key="1">
    <source>
        <dbReference type="Pfam" id="PF03205"/>
    </source>
</evidence>
<dbReference type="Gene3D" id="3.40.50.300">
    <property type="entry name" value="P-loop containing nucleotide triphosphate hydrolases"/>
    <property type="match status" value="1"/>
</dbReference>
<dbReference type="PANTHER" id="PTHR40072:SF1">
    <property type="entry name" value="MOLYBDOPTERIN-GUANINE DINUCLEOTIDE BIOSYNTHESIS ADAPTER PROTEIN"/>
    <property type="match status" value="1"/>
</dbReference>
<dbReference type="RefSeq" id="WP_380247639.1">
    <property type="nucleotide sequence ID" value="NZ_JBHUII010000001.1"/>
</dbReference>
<dbReference type="PANTHER" id="PTHR40072">
    <property type="entry name" value="MOLYBDOPTERIN-GUANINE DINUCLEOTIDE BIOSYNTHESIS ADAPTER PROTEIN-RELATED"/>
    <property type="match status" value="1"/>
</dbReference>
<dbReference type="Proteomes" id="UP001597294">
    <property type="component" value="Unassembled WGS sequence"/>
</dbReference>
<accession>A0ABW5BF40</accession>
<dbReference type="InterPro" id="IPR027417">
    <property type="entry name" value="P-loop_NTPase"/>
</dbReference>
<dbReference type="NCBIfam" id="TIGR00176">
    <property type="entry name" value="mobB"/>
    <property type="match status" value="1"/>
</dbReference>
<name>A0ABW5BF40_9PROT</name>
<dbReference type="CDD" id="cd03116">
    <property type="entry name" value="MobB"/>
    <property type="match status" value="1"/>
</dbReference>
<dbReference type="InterPro" id="IPR004435">
    <property type="entry name" value="MobB_dom"/>
</dbReference>
<evidence type="ECO:0000313" key="3">
    <source>
        <dbReference type="Proteomes" id="UP001597294"/>
    </source>
</evidence>
<keyword evidence="3" id="KW-1185">Reference proteome</keyword>
<dbReference type="Pfam" id="PF03205">
    <property type="entry name" value="MobB"/>
    <property type="match status" value="1"/>
</dbReference>
<dbReference type="EMBL" id="JBHUII010000001">
    <property type="protein sequence ID" value="MFD2204255.1"/>
    <property type="molecule type" value="Genomic_DNA"/>
</dbReference>
<comment type="caution">
    <text evidence="2">The sequence shown here is derived from an EMBL/GenBank/DDBJ whole genome shotgun (WGS) entry which is preliminary data.</text>
</comment>